<name>A0ABQ8N5H2_PYRGI</name>
<organism evidence="2 3">
    <name type="scientific">Pyricularia grisea</name>
    <name type="common">Crabgrass-specific blast fungus</name>
    <name type="synonym">Magnaporthe grisea</name>
    <dbReference type="NCBI Taxonomy" id="148305"/>
    <lineage>
        <taxon>Eukaryota</taxon>
        <taxon>Fungi</taxon>
        <taxon>Dikarya</taxon>
        <taxon>Ascomycota</taxon>
        <taxon>Pezizomycotina</taxon>
        <taxon>Sordariomycetes</taxon>
        <taxon>Sordariomycetidae</taxon>
        <taxon>Magnaporthales</taxon>
        <taxon>Pyriculariaceae</taxon>
        <taxon>Pyricularia</taxon>
    </lineage>
</organism>
<evidence type="ECO:0000256" key="1">
    <source>
        <dbReference type="SAM" id="MobiDB-lite"/>
    </source>
</evidence>
<dbReference type="PANTHER" id="PTHR35391:SF5">
    <property type="entry name" value="DUF6590 DOMAIN-CONTAINING PROTEIN"/>
    <property type="match status" value="1"/>
</dbReference>
<proteinExistence type="predicted"/>
<evidence type="ECO:0000313" key="3">
    <source>
        <dbReference type="Proteomes" id="UP001059893"/>
    </source>
</evidence>
<keyword evidence="3" id="KW-1185">Reference proteome</keyword>
<sequence>MASQSRILVSSNSSSEQLIESRYDPKDGQVIPVKPTEKWSYDSSYNDSLQLQPNRDIYDYHLKAKVAAGIEGPICKAVKECRAVFERVLGDGQDSAPAWVMTQYGQFNIWAFGIKADVKGKKSLDEQVKSSTETVDSMLTLLHGIIASLCGYLDIRNQGTADSSPPSKKRRADPKSESDIIEPATHDVEKEEAGCPLDDSSVSERSSSSKGLGDLGYLVEEMHSNLVDTLQKIRRLTAAIRESGTRHRYLAADSKFNLQEHFHFCELLTRSMESDISLARVEQEQGKDIAEEMRKKRRTRTSNKLRSQLIKLNALRRHRILYLTAEARRLSSVPALWDPSREIMDKKMAVPEKPQDIKQHTQSMTSSIKKRKASELNAWQPPSERAITASTSSFRTATETRSVFNLETYQAALAKQSAPSVVTLATTTGANETYPKCPKPITKGPAAGMIQCQCCASLISGGHASNRERWRGHIVQDILPYSCFFESCTQSDDMFPTTDQLTNHILRNHAGDFWICTFCPADANKDEHMGPPLAFKSNKAWVDHVSTEHGAGAKQTADQQTADRFRRRLIPPISCPLCEYHCHKPDSKLDAHIAQHLHSFALLSLPSESWTNQNGYKESMGISDDRAILDFGSFSSNNLSPNERMMKHTSPPAAMPKPTSTPWIPSARSWSSSSELPETFHYSGRPSSEAIKRWFNETSRDAPFNTLQFKRDDKRNYICLLLEQLITLV</sequence>
<feature type="region of interest" description="Disordered" evidence="1">
    <location>
        <begin position="160"/>
        <end position="211"/>
    </location>
</feature>
<evidence type="ECO:0000313" key="2">
    <source>
        <dbReference type="EMBL" id="KAI6291615.1"/>
    </source>
</evidence>
<gene>
    <name evidence="2" type="ORF">MCOR33_010469</name>
</gene>
<feature type="region of interest" description="Disordered" evidence="1">
    <location>
        <begin position="640"/>
        <end position="666"/>
    </location>
</feature>
<protein>
    <recommendedName>
        <fullName evidence="4">C2H2-type domain-containing protein</fullName>
    </recommendedName>
</protein>
<feature type="compositionally biased region" description="Basic and acidic residues" evidence="1">
    <location>
        <begin position="173"/>
        <end position="193"/>
    </location>
</feature>
<reference evidence="2" key="1">
    <citation type="submission" date="2021-01" db="EMBL/GenBank/DDBJ databases">
        <title>Deciphering the adaptive evolutionary patterns associated with biogeogrpahic diversity in the finger millet blast pathogen Magnaporthe oryzae in Eastern Africa.</title>
        <authorList>
            <person name="Onyema G."/>
            <person name="Shittu T.A."/>
            <person name="Dodsworth S."/>
            <person name="Devilliers S."/>
            <person name="Muthumeenakshi S."/>
            <person name="Sreenivasaprasad S."/>
        </authorList>
    </citation>
    <scope>NUCLEOTIDE SEQUENCE</scope>
    <source>
        <strain evidence="2">D15/s37</strain>
    </source>
</reference>
<dbReference type="EMBL" id="JABSND010000349">
    <property type="protein sequence ID" value="KAI6291615.1"/>
    <property type="molecule type" value="Genomic_DNA"/>
</dbReference>
<comment type="caution">
    <text evidence="2">The sequence shown here is derived from an EMBL/GenBank/DDBJ whole genome shotgun (WGS) entry which is preliminary data.</text>
</comment>
<accession>A0ABQ8N5H2</accession>
<evidence type="ECO:0008006" key="4">
    <source>
        <dbReference type="Google" id="ProtNLM"/>
    </source>
</evidence>
<dbReference type="Proteomes" id="UP001059893">
    <property type="component" value="Unassembled WGS sequence"/>
</dbReference>
<dbReference type="PANTHER" id="PTHR35391">
    <property type="entry name" value="C2H2-TYPE DOMAIN-CONTAINING PROTEIN-RELATED"/>
    <property type="match status" value="1"/>
</dbReference>
<feature type="region of interest" description="Disordered" evidence="1">
    <location>
        <begin position="1"/>
        <end position="28"/>
    </location>
</feature>